<comment type="cofactor">
    <cofactor evidence="3">
        <name>Zn(2+)</name>
        <dbReference type="ChEBI" id="CHEBI:29105"/>
    </cofactor>
    <text evidence="3">Binds 1 zinc ion per subunit.</text>
</comment>
<evidence type="ECO:0000313" key="6">
    <source>
        <dbReference type="Proteomes" id="UP000267027"/>
    </source>
</evidence>
<proteinExistence type="predicted"/>
<evidence type="ECO:0000313" key="5">
    <source>
        <dbReference type="EMBL" id="VDM59883.1"/>
    </source>
</evidence>
<comment type="caution">
    <text evidence="2">Lacks conserved residue(s) required for the propagation of feature annotation.</text>
</comment>
<dbReference type="Proteomes" id="UP000267027">
    <property type="component" value="Unassembled WGS sequence"/>
</dbReference>
<dbReference type="AlphaFoldDB" id="A0A0R3PRW9"/>
<reference evidence="5 6" key="2">
    <citation type="submission" date="2018-11" db="EMBL/GenBank/DDBJ databases">
        <authorList>
            <consortium name="Pathogen Informatics"/>
        </authorList>
    </citation>
    <scope>NUCLEOTIDE SEQUENCE [LARGE SCALE GENOMIC DNA]</scope>
    <source>
        <strain evidence="5 6">Costa Rica</strain>
    </source>
</reference>
<evidence type="ECO:0000259" key="4">
    <source>
        <dbReference type="PROSITE" id="PS51864"/>
    </source>
</evidence>
<dbReference type="EMBL" id="UYYA01004138">
    <property type="protein sequence ID" value="VDM59883.1"/>
    <property type="molecule type" value="Genomic_DNA"/>
</dbReference>
<dbReference type="SUPFAM" id="SSF55486">
    <property type="entry name" value="Metalloproteases ('zincins'), catalytic domain"/>
    <property type="match status" value="1"/>
</dbReference>
<dbReference type="SMART" id="SM00235">
    <property type="entry name" value="ZnMc"/>
    <property type="match status" value="1"/>
</dbReference>
<keyword evidence="3" id="KW-0645">Protease</keyword>
<dbReference type="PRINTS" id="PR00480">
    <property type="entry name" value="ASTACIN"/>
</dbReference>
<keyword evidence="3" id="KW-0479">Metal-binding</keyword>
<keyword evidence="3" id="KW-0378">Hydrolase</keyword>
<evidence type="ECO:0000256" key="2">
    <source>
        <dbReference type="PROSITE-ProRule" id="PRU01211"/>
    </source>
</evidence>
<dbReference type="PANTHER" id="PTHR10127:SF850">
    <property type="entry name" value="METALLOENDOPEPTIDASE"/>
    <property type="match status" value="1"/>
</dbReference>
<dbReference type="InterPro" id="IPR024079">
    <property type="entry name" value="MetalloPept_cat_dom_sf"/>
</dbReference>
<sequence>MLYSEELTNERSSSEESFVEKLQEAYQLLKDEPNAYDTMELPRKVHSMKDEINDKYIASEQPKVCRKRACAGFSAAEINMDSKVGFALFQEDMMLTGQQTEEIWEDIIDSEGSRKKRQAYRDEKYPKTLWSNGINYAFWNATDDVVWVIYGASSWSHLGRIGGVQILSLGILTGLELHELGYAIGRYHTPAKHDRDNFIEVRLKNVLDGWKDQFAKESERTNYNYNITYDYGTVMHYGTTALAKFSVF</sequence>
<protein>
    <recommendedName>
        <fullName evidence="3">Metalloendopeptidase</fullName>
        <ecNumber evidence="3">3.4.24.-</ecNumber>
    </recommendedName>
</protein>
<feature type="domain" description="Peptidase M12A" evidence="4">
    <location>
        <begin position="156"/>
        <end position="248"/>
    </location>
</feature>
<organism evidence="7">
    <name type="scientific">Angiostrongylus costaricensis</name>
    <name type="common">Nematode worm</name>
    <dbReference type="NCBI Taxonomy" id="334426"/>
    <lineage>
        <taxon>Eukaryota</taxon>
        <taxon>Metazoa</taxon>
        <taxon>Ecdysozoa</taxon>
        <taxon>Nematoda</taxon>
        <taxon>Chromadorea</taxon>
        <taxon>Rhabditida</taxon>
        <taxon>Rhabditina</taxon>
        <taxon>Rhabditomorpha</taxon>
        <taxon>Strongyloidea</taxon>
        <taxon>Metastrongylidae</taxon>
        <taxon>Angiostrongylus</taxon>
    </lineage>
</organism>
<keyword evidence="3" id="KW-0482">Metalloprotease</keyword>
<accession>A0A0R3PRW9</accession>
<keyword evidence="1" id="KW-1015">Disulfide bond</keyword>
<dbReference type="PANTHER" id="PTHR10127">
    <property type="entry name" value="DISCOIDIN, CUB, EGF, LAMININ , AND ZINC METALLOPROTEASE DOMAIN CONTAINING"/>
    <property type="match status" value="1"/>
</dbReference>
<evidence type="ECO:0000256" key="1">
    <source>
        <dbReference type="ARBA" id="ARBA00023157"/>
    </source>
</evidence>
<gene>
    <name evidence="5" type="ORF">ACOC_LOCUS8298</name>
</gene>
<dbReference type="OrthoDB" id="5851760at2759"/>
<evidence type="ECO:0000256" key="3">
    <source>
        <dbReference type="RuleBase" id="RU361183"/>
    </source>
</evidence>
<dbReference type="GO" id="GO:0006508">
    <property type="term" value="P:proteolysis"/>
    <property type="evidence" value="ECO:0007669"/>
    <property type="project" value="UniProtKB-KW"/>
</dbReference>
<dbReference type="InterPro" id="IPR001506">
    <property type="entry name" value="Peptidase_M12A"/>
</dbReference>
<reference evidence="7" key="1">
    <citation type="submission" date="2017-02" db="UniProtKB">
        <authorList>
            <consortium name="WormBaseParasite"/>
        </authorList>
    </citation>
    <scope>IDENTIFICATION</scope>
</reference>
<dbReference type="InterPro" id="IPR006026">
    <property type="entry name" value="Peptidase_Metallo"/>
</dbReference>
<feature type="active site" evidence="2">
    <location>
        <position position="179"/>
    </location>
</feature>
<dbReference type="WBParaSite" id="ACOC_0000829701-mRNA-1">
    <property type="protein sequence ID" value="ACOC_0000829701-mRNA-1"/>
    <property type="gene ID" value="ACOC_0000829701"/>
</dbReference>
<dbReference type="STRING" id="334426.A0A0R3PRW9"/>
<dbReference type="Gene3D" id="3.40.390.10">
    <property type="entry name" value="Collagenase (Catalytic Domain)"/>
    <property type="match status" value="1"/>
</dbReference>
<keyword evidence="3" id="KW-0862">Zinc</keyword>
<dbReference type="GO" id="GO:0008270">
    <property type="term" value="F:zinc ion binding"/>
    <property type="evidence" value="ECO:0007669"/>
    <property type="project" value="InterPro"/>
</dbReference>
<dbReference type="EC" id="3.4.24.-" evidence="3"/>
<name>A0A0R3PRW9_ANGCS</name>
<dbReference type="Pfam" id="PF01400">
    <property type="entry name" value="Astacin"/>
    <property type="match status" value="1"/>
</dbReference>
<dbReference type="GO" id="GO:0004222">
    <property type="term" value="F:metalloendopeptidase activity"/>
    <property type="evidence" value="ECO:0007669"/>
    <property type="project" value="UniProtKB-UniRule"/>
</dbReference>
<keyword evidence="6" id="KW-1185">Reference proteome</keyword>
<dbReference type="PROSITE" id="PS51864">
    <property type="entry name" value="ASTACIN"/>
    <property type="match status" value="1"/>
</dbReference>
<evidence type="ECO:0000313" key="7">
    <source>
        <dbReference type="WBParaSite" id="ACOC_0000829701-mRNA-1"/>
    </source>
</evidence>